<keyword evidence="2" id="KW-0472">Membrane</keyword>
<evidence type="ECO:0000256" key="2">
    <source>
        <dbReference type="SAM" id="Phobius"/>
    </source>
</evidence>
<feature type="region of interest" description="Disordered" evidence="1">
    <location>
        <begin position="21"/>
        <end position="41"/>
    </location>
</feature>
<dbReference type="AlphaFoldDB" id="A0A7J7IDQ3"/>
<feature type="transmembrane region" description="Helical" evidence="2">
    <location>
        <begin position="174"/>
        <end position="197"/>
    </location>
</feature>
<gene>
    <name evidence="3" type="ORF">F1559_001268</name>
</gene>
<evidence type="ECO:0000313" key="4">
    <source>
        <dbReference type="Proteomes" id="UP000530660"/>
    </source>
</evidence>
<feature type="transmembrane region" description="Helical" evidence="2">
    <location>
        <begin position="127"/>
        <end position="147"/>
    </location>
</feature>
<dbReference type="EMBL" id="VWRR01000015">
    <property type="protein sequence ID" value="KAF6001223.1"/>
    <property type="molecule type" value="Genomic_DNA"/>
</dbReference>
<feature type="compositionally biased region" description="Polar residues" evidence="1">
    <location>
        <begin position="32"/>
        <end position="41"/>
    </location>
</feature>
<protein>
    <submittedName>
        <fullName evidence="3">Uncharacterized protein</fullName>
    </submittedName>
</protein>
<name>A0A7J7IDQ3_9RHOD</name>
<accession>A0A7J7IDQ3</accession>
<evidence type="ECO:0000256" key="1">
    <source>
        <dbReference type="SAM" id="MobiDB-lite"/>
    </source>
</evidence>
<comment type="caution">
    <text evidence="3">The sequence shown here is derived from an EMBL/GenBank/DDBJ whole genome shotgun (WGS) entry which is preliminary data.</text>
</comment>
<dbReference type="Proteomes" id="UP000530660">
    <property type="component" value="Unassembled WGS sequence"/>
</dbReference>
<reference evidence="3 4" key="1">
    <citation type="journal article" date="2020" name="J. Phycol.">
        <title>Comparative genome analysis reveals Cyanidiococcus gen. nov., a new extremophilic red algal genus sister to Cyanidioschyzon (Cyanidioschyzonaceae, Rhodophyta).</title>
        <authorList>
            <person name="Liu S.-L."/>
            <person name="Chiang Y.-R."/>
            <person name="Yoon H.S."/>
            <person name="Fu H.-Y."/>
        </authorList>
    </citation>
    <scope>NUCLEOTIDE SEQUENCE [LARGE SCALE GENOMIC DNA]</scope>
    <source>
        <strain evidence="3 4">THAL066</strain>
    </source>
</reference>
<keyword evidence="2" id="KW-1133">Transmembrane helix</keyword>
<proteinExistence type="predicted"/>
<sequence>MPWLDSYEPAVRALLHRAGYSSRPAEDPAGDETTNIGPETTTRWVSHRLVREAAARCGQTEDEARALIQAVGLILRRPRATASVEQARTKRQAFRAYLARLEYEQCTRALSEPPSSTPLAYPLLDNAFLFGPMLVGSVVLAGFGWWLGLQLATVWQSDGATAAAKMHSAPMASWVGAGLGLALGLVLETTLLALGWYRMDARMN</sequence>
<keyword evidence="4" id="KW-1185">Reference proteome</keyword>
<keyword evidence="2" id="KW-0812">Transmembrane</keyword>
<evidence type="ECO:0000313" key="3">
    <source>
        <dbReference type="EMBL" id="KAF6001223.1"/>
    </source>
</evidence>
<organism evidence="3 4">
    <name type="scientific">Cyanidiococcus yangmingshanensis</name>
    <dbReference type="NCBI Taxonomy" id="2690220"/>
    <lineage>
        <taxon>Eukaryota</taxon>
        <taxon>Rhodophyta</taxon>
        <taxon>Bangiophyceae</taxon>
        <taxon>Cyanidiales</taxon>
        <taxon>Cyanidiaceae</taxon>
        <taxon>Cyanidiococcus</taxon>
    </lineage>
</organism>